<dbReference type="RefSeq" id="WP_020962651.1">
    <property type="nucleotide sequence ID" value="NZ_CP007493.1"/>
</dbReference>
<dbReference type="Proteomes" id="UP000266720">
    <property type="component" value="Chromosome"/>
</dbReference>
<dbReference type="GeneID" id="16573643"/>
<dbReference type="SUPFAM" id="SSF52540">
    <property type="entry name" value="P-loop containing nucleoside triphosphate hydrolases"/>
    <property type="match status" value="1"/>
</dbReference>
<proteinExistence type="inferred from homology"/>
<sequence length="384" mass="43014">MKIKFRFKDKKEKELIPVEDSIPRDSILIDKNPLGALFIRDSTLSVIPFKDDDVWGPLGALFASDKVEEAWIFKDKIIATLSNLGRIQLSLDNLDIRVEDIISRLIAHTGVNVSFRNPRGVAEYGNWRIAIQLHSGGQLHVVATKIKKVPPITEILPPEISVKLLLLILRPSTVIISGPPGSGKTTLLSSIVGTLGQLFPWLHIAIVEKYRELDFQGGWFSHVVSEDIAEGVRYSMRYLRPDLLVVGEIMAEDFWSLLEPSRAGIPTLTTFHAPSVEKAVRTLSDALQVHLKGSPNVYTYLDIIVNTKKLVTIDGVKRFVNAIYISDGQRILPIYLDGQPVDDKLLEKALPDKLYIGDTKQVEETLLRHLVKTHVDNRVQAKVT</sequence>
<dbReference type="InterPro" id="IPR050921">
    <property type="entry name" value="T4SS_GSP_E_ATPase"/>
</dbReference>
<gene>
    <name evidence="3" type="ORF">TCARB_0060</name>
</gene>
<dbReference type="AlphaFoldDB" id="A0A3G1A5A3"/>
<dbReference type="Pfam" id="PF00437">
    <property type="entry name" value="T2SSE"/>
    <property type="match status" value="1"/>
</dbReference>
<dbReference type="KEGG" id="tcb:TCARB_0060"/>
<dbReference type="InterPro" id="IPR027417">
    <property type="entry name" value="P-loop_NTPase"/>
</dbReference>
<reference evidence="4" key="1">
    <citation type="book" date="2010" name="EXTREMOPHILES" publisher="0:0-0">
        <title>Complete genome sequences of ten hyperthermophilic archaea reveal their metabolic capabilities and possible ecological roles.</title>
        <editorList>
            <person name="?"/>
        </editorList>
        <authorList>
            <person name="Ravin N.V."/>
            <person name="Mardanov A.V."/>
            <person name="Bonch-Osmolovskaya E.A."/>
            <person name="Skryabin K.G."/>
        </authorList>
    </citation>
    <scope>NUCLEOTIDE SEQUENCE [LARGE SCALE GENOMIC DNA]</scope>
    <source>
        <strain evidence="4">1505</strain>
    </source>
</reference>
<evidence type="ECO:0000313" key="4">
    <source>
        <dbReference type="Proteomes" id="UP000266720"/>
    </source>
</evidence>
<keyword evidence="3" id="KW-0969">Cilium</keyword>
<dbReference type="InterPro" id="IPR001482">
    <property type="entry name" value="T2SS/T4SS_dom"/>
</dbReference>
<evidence type="ECO:0000259" key="2">
    <source>
        <dbReference type="Pfam" id="PF00437"/>
    </source>
</evidence>
<comment type="similarity">
    <text evidence="1">Belongs to the GSP E family.</text>
</comment>
<dbReference type="GeneID" id="25405527"/>
<dbReference type="GO" id="GO:0016887">
    <property type="term" value="F:ATP hydrolysis activity"/>
    <property type="evidence" value="ECO:0007669"/>
    <property type="project" value="InterPro"/>
</dbReference>
<feature type="domain" description="Bacterial type II secretion system protein E" evidence="2">
    <location>
        <begin position="172"/>
        <end position="285"/>
    </location>
</feature>
<dbReference type="Gene3D" id="3.40.50.300">
    <property type="entry name" value="P-loop containing nucleotide triphosphate hydrolases"/>
    <property type="match status" value="1"/>
</dbReference>
<dbReference type="EMBL" id="CP007493">
    <property type="protein sequence ID" value="AJB41138.1"/>
    <property type="molecule type" value="Genomic_DNA"/>
</dbReference>
<dbReference type="PANTHER" id="PTHR30486">
    <property type="entry name" value="TWITCHING MOTILITY PROTEIN PILT"/>
    <property type="match status" value="1"/>
</dbReference>
<dbReference type="STRING" id="697581.TCARB_0060"/>
<name>A0A3G1A5A3_9CREN</name>
<keyword evidence="3" id="KW-0966">Cell projection</keyword>
<evidence type="ECO:0000313" key="3">
    <source>
        <dbReference type="EMBL" id="AJB41138.1"/>
    </source>
</evidence>
<keyword evidence="3" id="KW-0282">Flagellum</keyword>
<accession>A0A3G1A5A3</accession>
<dbReference type="PANTHER" id="PTHR30486:SF6">
    <property type="entry name" value="TYPE IV PILUS RETRACTATION ATPASE PILT"/>
    <property type="match status" value="1"/>
</dbReference>
<evidence type="ECO:0000256" key="1">
    <source>
        <dbReference type="ARBA" id="ARBA00006611"/>
    </source>
</evidence>
<protein>
    <submittedName>
        <fullName evidence="3">Flagella-related protein FlaI</fullName>
    </submittedName>
</protein>
<organism evidence="3 4">
    <name type="scientific">Thermofilum adornatum 1505</name>
    <dbReference type="NCBI Taxonomy" id="697581"/>
    <lineage>
        <taxon>Archaea</taxon>
        <taxon>Thermoproteota</taxon>
        <taxon>Thermoprotei</taxon>
        <taxon>Thermofilales</taxon>
        <taxon>Thermofilaceae</taxon>
        <taxon>Thermofilum</taxon>
    </lineage>
</organism>